<dbReference type="InterPro" id="IPR011249">
    <property type="entry name" value="Metalloenz_LuxS/M16"/>
</dbReference>
<dbReference type="PANTHER" id="PTHR11851">
    <property type="entry name" value="METALLOPROTEASE"/>
    <property type="match status" value="1"/>
</dbReference>
<name>A0A2G9YYG7_9BACT</name>
<dbReference type="InterPro" id="IPR007863">
    <property type="entry name" value="Peptidase_M16_C"/>
</dbReference>
<dbReference type="SUPFAM" id="SSF63411">
    <property type="entry name" value="LuxS/MPP-like metallohydrolase"/>
    <property type="match status" value="2"/>
</dbReference>
<comment type="similarity">
    <text evidence="1 2">Belongs to the peptidase M16 family.</text>
</comment>
<protein>
    <recommendedName>
        <fullName evidence="7">Peptidase M16</fullName>
    </recommendedName>
</protein>
<evidence type="ECO:0000313" key="5">
    <source>
        <dbReference type="EMBL" id="PIP24288.1"/>
    </source>
</evidence>
<feature type="domain" description="Peptidase M16 N-terminal" evidence="3">
    <location>
        <begin position="13"/>
        <end position="138"/>
    </location>
</feature>
<dbReference type="InterPro" id="IPR011765">
    <property type="entry name" value="Pept_M16_N"/>
</dbReference>
<evidence type="ECO:0000259" key="4">
    <source>
        <dbReference type="Pfam" id="PF05193"/>
    </source>
</evidence>
<dbReference type="GO" id="GO:0046872">
    <property type="term" value="F:metal ion binding"/>
    <property type="evidence" value="ECO:0007669"/>
    <property type="project" value="InterPro"/>
</dbReference>
<dbReference type="AlphaFoldDB" id="A0A2G9YYG7"/>
<proteinExistence type="inferred from homology"/>
<feature type="domain" description="Peptidase M16 C-terminal" evidence="4">
    <location>
        <begin position="166"/>
        <end position="343"/>
    </location>
</feature>
<evidence type="ECO:0008006" key="7">
    <source>
        <dbReference type="Google" id="ProtNLM"/>
    </source>
</evidence>
<dbReference type="PANTHER" id="PTHR11851:SF49">
    <property type="entry name" value="MITOCHONDRIAL-PROCESSING PEPTIDASE SUBUNIT ALPHA"/>
    <property type="match status" value="1"/>
</dbReference>
<evidence type="ECO:0000313" key="6">
    <source>
        <dbReference type="Proteomes" id="UP000229952"/>
    </source>
</evidence>
<evidence type="ECO:0000256" key="2">
    <source>
        <dbReference type="RuleBase" id="RU004447"/>
    </source>
</evidence>
<sequence length="422" mass="47402">MYKKITLKNGLRIITIPQKNTQAVTVLAMVGTGSKYETKETKGISHFLEHLYFKGTGKRPSFLSIAEDLDKLGGIYNAFTGEEYTGYYAKVAASHFETALDWVSDIYLNSLLPPKEIEKERGVIIEEINMYLDTPMLYIGEIWKTLLYGNQPAGWDVAGTKESVSKISREQLLNYMKSQYVAANSVVCVAGNFSSLSALNKIKNYFSGIKTTQAKPKILVSEKQSKPKVLLFSKKTDQTHLALGVRTFYSLFHPQRYAAELLGTILGGMMSSRLFSEIREKLGLAYYVKAAVEADTDTGYFVTFAGIDNSRVGKAISTILREYKKISRTKVPVVELKKAKENLKGKLALILETSEAKAFFYAGQEILENKISTPEEIFRKIDKISVNDILKVAKDIFKPARLNLALIGPFQDREKFQKLLKL</sequence>
<dbReference type="GO" id="GO:0004222">
    <property type="term" value="F:metalloendopeptidase activity"/>
    <property type="evidence" value="ECO:0007669"/>
    <property type="project" value="InterPro"/>
</dbReference>
<dbReference type="Pfam" id="PF00675">
    <property type="entry name" value="Peptidase_M16"/>
    <property type="match status" value="1"/>
</dbReference>
<dbReference type="GO" id="GO:0006508">
    <property type="term" value="P:proteolysis"/>
    <property type="evidence" value="ECO:0007669"/>
    <property type="project" value="InterPro"/>
</dbReference>
<dbReference type="EMBL" id="PCRQ01000038">
    <property type="protein sequence ID" value="PIP24288.1"/>
    <property type="molecule type" value="Genomic_DNA"/>
</dbReference>
<dbReference type="Gene3D" id="3.30.830.10">
    <property type="entry name" value="Metalloenzyme, LuxS/M16 peptidase-like"/>
    <property type="match status" value="2"/>
</dbReference>
<accession>A0A2G9YYG7</accession>
<evidence type="ECO:0000256" key="1">
    <source>
        <dbReference type="ARBA" id="ARBA00007261"/>
    </source>
</evidence>
<reference evidence="5 6" key="1">
    <citation type="submission" date="2017-09" db="EMBL/GenBank/DDBJ databases">
        <title>Depth-based differentiation of microbial function through sediment-hosted aquifers and enrichment of novel symbionts in the deep terrestrial subsurface.</title>
        <authorList>
            <person name="Probst A.J."/>
            <person name="Ladd B."/>
            <person name="Jarett J.K."/>
            <person name="Geller-Mcgrath D.E."/>
            <person name="Sieber C.M."/>
            <person name="Emerson J.B."/>
            <person name="Anantharaman K."/>
            <person name="Thomas B.C."/>
            <person name="Malmstrom R."/>
            <person name="Stieglmeier M."/>
            <person name="Klingl A."/>
            <person name="Woyke T."/>
            <person name="Ryan C.M."/>
            <person name="Banfield J.F."/>
        </authorList>
    </citation>
    <scope>NUCLEOTIDE SEQUENCE [LARGE SCALE GENOMIC DNA]</scope>
    <source>
        <strain evidence="5">CG23_combo_of_CG06-09_8_20_14_all_37_18</strain>
    </source>
</reference>
<dbReference type="InterPro" id="IPR001431">
    <property type="entry name" value="Pept_M16_Zn_BS"/>
</dbReference>
<comment type="caution">
    <text evidence="5">The sequence shown here is derived from an EMBL/GenBank/DDBJ whole genome shotgun (WGS) entry which is preliminary data.</text>
</comment>
<dbReference type="PROSITE" id="PS00143">
    <property type="entry name" value="INSULINASE"/>
    <property type="match status" value="1"/>
</dbReference>
<organism evidence="5 6">
    <name type="scientific">Candidatus Nealsonbacteria bacterium CG23_combo_of_CG06-09_8_20_14_all_37_18</name>
    <dbReference type="NCBI Taxonomy" id="1974720"/>
    <lineage>
        <taxon>Bacteria</taxon>
        <taxon>Candidatus Nealsoniibacteriota</taxon>
    </lineage>
</organism>
<evidence type="ECO:0000259" key="3">
    <source>
        <dbReference type="Pfam" id="PF00675"/>
    </source>
</evidence>
<dbReference type="InterPro" id="IPR050361">
    <property type="entry name" value="MPP/UQCRC_Complex"/>
</dbReference>
<dbReference type="Proteomes" id="UP000229952">
    <property type="component" value="Unassembled WGS sequence"/>
</dbReference>
<dbReference type="Pfam" id="PF05193">
    <property type="entry name" value="Peptidase_M16_C"/>
    <property type="match status" value="1"/>
</dbReference>
<gene>
    <name evidence="5" type="ORF">COX35_01520</name>
</gene>